<evidence type="ECO:0000313" key="2">
    <source>
        <dbReference type="Proteomes" id="UP001050975"/>
    </source>
</evidence>
<dbReference type="Gene3D" id="3.40.50.300">
    <property type="entry name" value="P-loop containing nucleotide triphosphate hydrolases"/>
    <property type="match status" value="1"/>
</dbReference>
<dbReference type="SUPFAM" id="SSF52540">
    <property type="entry name" value="P-loop containing nucleoside triphosphate hydrolases"/>
    <property type="match status" value="1"/>
</dbReference>
<protein>
    <recommendedName>
        <fullName evidence="3">Sulfotransferase family protein</fullName>
    </recommendedName>
</protein>
<organism evidence="1 2">
    <name type="scientific">Microseira wollei NIES-4236</name>
    <dbReference type="NCBI Taxonomy" id="2530354"/>
    <lineage>
        <taxon>Bacteria</taxon>
        <taxon>Bacillati</taxon>
        <taxon>Cyanobacteriota</taxon>
        <taxon>Cyanophyceae</taxon>
        <taxon>Oscillatoriophycideae</taxon>
        <taxon>Aerosakkonematales</taxon>
        <taxon>Aerosakkonemataceae</taxon>
        <taxon>Microseira</taxon>
    </lineage>
</organism>
<accession>A0AAV3WES2</accession>
<sequence length="226" mass="26504">MGEFMAIKVIGAGFARTGTLSLKTALEELGFCKCYHMVEFMRHPSDVTFWEDASNGKPVNWDALFDGYQAIVDYPGYRYYRQLMQHYPDAKVVLNIRDVDSWHESTLNTIYQAAPKGWQKLKMTLSLPFSPRTRSLVRIFRMVDQDVWLKDFQGKFEDKQYAKGIFNQHIEEVKRFVPPERLLVYQVKEGWEPLCRFLGVSVPNKPFPHLNERASFQHLSKQLYSH</sequence>
<dbReference type="PANTHER" id="PTHR36978:SF4">
    <property type="entry name" value="P-LOOP CONTAINING NUCLEOSIDE TRIPHOSPHATE HYDROLASE PROTEIN"/>
    <property type="match status" value="1"/>
</dbReference>
<dbReference type="AlphaFoldDB" id="A0AAV3WES2"/>
<name>A0AAV3WES2_9CYAN</name>
<comment type="caution">
    <text evidence="1">The sequence shown here is derived from an EMBL/GenBank/DDBJ whole genome shotgun (WGS) entry which is preliminary data.</text>
</comment>
<dbReference type="InterPro" id="IPR040632">
    <property type="entry name" value="Sulfotransfer_4"/>
</dbReference>
<keyword evidence="2" id="KW-1185">Reference proteome</keyword>
<dbReference type="PANTHER" id="PTHR36978">
    <property type="entry name" value="P-LOOP CONTAINING NUCLEOTIDE TRIPHOSPHATE HYDROLASE"/>
    <property type="match status" value="1"/>
</dbReference>
<dbReference type="Pfam" id="PF17784">
    <property type="entry name" value="Sulfotransfer_4"/>
    <property type="match status" value="1"/>
</dbReference>
<gene>
    <name evidence="1" type="ORF">MiSe_06520</name>
</gene>
<dbReference type="Proteomes" id="UP001050975">
    <property type="component" value="Unassembled WGS sequence"/>
</dbReference>
<evidence type="ECO:0008006" key="3">
    <source>
        <dbReference type="Google" id="ProtNLM"/>
    </source>
</evidence>
<dbReference type="EMBL" id="BLAY01000006">
    <property type="protein sequence ID" value="GET35904.1"/>
    <property type="molecule type" value="Genomic_DNA"/>
</dbReference>
<dbReference type="InterPro" id="IPR027417">
    <property type="entry name" value="P-loop_NTPase"/>
</dbReference>
<proteinExistence type="predicted"/>
<reference evidence="1" key="1">
    <citation type="submission" date="2019-10" db="EMBL/GenBank/DDBJ databases">
        <title>Draft genome sequece of Microseira wollei NIES-4236.</title>
        <authorList>
            <person name="Yamaguchi H."/>
            <person name="Suzuki S."/>
            <person name="Kawachi M."/>
        </authorList>
    </citation>
    <scope>NUCLEOTIDE SEQUENCE</scope>
    <source>
        <strain evidence="1">NIES-4236</strain>
    </source>
</reference>
<evidence type="ECO:0000313" key="1">
    <source>
        <dbReference type="EMBL" id="GET35904.1"/>
    </source>
</evidence>